<name>A0AA97NRL5_PYRO3</name>
<accession>A0AA97NRL5</accession>
<dbReference type="AlphaFoldDB" id="A0AA97NRL5"/>
<protein>
    <submittedName>
        <fullName evidence="1">Uncharacterized protein</fullName>
    </submittedName>
</protein>
<sequence length="127" mass="14204">MDGRATVGTSHPPGAPIRSVEFEKTKNNYGYFVRKLISLSFNAYHPQSPVHVFRRQNGTPVCQAPYFGPDPFHSDSVPSGEIPGVPRVKAACIKALRTIRYFLVLDHSMNTIQQGYRVLSTKITKQD</sequence>
<gene>
    <name evidence="1" type="ORF">OOU_Y34scaffold00735g2</name>
</gene>
<organism evidence="1">
    <name type="scientific">Pyricularia oryzae (strain Y34)</name>
    <name type="common">Rice blast fungus</name>
    <name type="synonym">Magnaporthe oryzae</name>
    <dbReference type="NCBI Taxonomy" id="1143189"/>
    <lineage>
        <taxon>Eukaryota</taxon>
        <taxon>Fungi</taxon>
        <taxon>Dikarya</taxon>
        <taxon>Ascomycota</taxon>
        <taxon>Pezizomycotina</taxon>
        <taxon>Sordariomycetes</taxon>
        <taxon>Sordariomycetidae</taxon>
        <taxon>Magnaporthales</taxon>
        <taxon>Pyriculariaceae</taxon>
        <taxon>Pyricularia</taxon>
    </lineage>
</organism>
<proteinExistence type="predicted"/>
<evidence type="ECO:0000313" key="1">
    <source>
        <dbReference type="EMBL" id="ELQ34977.1"/>
    </source>
</evidence>
<reference evidence="1" key="1">
    <citation type="journal article" date="2012" name="PLoS Genet.">
        <title>Comparative analysis of the genomes of two field isolates of the rice blast fungus Magnaporthe oryzae.</title>
        <authorList>
            <person name="Xue M."/>
            <person name="Yang J."/>
            <person name="Li Z."/>
            <person name="Hu S."/>
            <person name="Yao N."/>
            <person name="Dean R.A."/>
            <person name="Zhao W."/>
            <person name="Shen M."/>
            <person name="Zhang H."/>
            <person name="Li C."/>
            <person name="Liu L."/>
            <person name="Cao L."/>
            <person name="Xu X."/>
            <person name="Xing Y."/>
            <person name="Hsiang T."/>
            <person name="Zhang Z."/>
            <person name="Xu J.R."/>
            <person name="Peng Y.L."/>
        </authorList>
    </citation>
    <scope>NUCLEOTIDE SEQUENCE</scope>
    <source>
        <strain evidence="1">Y34</strain>
    </source>
</reference>
<dbReference type="Proteomes" id="UP000011086">
    <property type="component" value="Unassembled WGS sequence"/>
</dbReference>
<dbReference type="EMBL" id="JH793353">
    <property type="protein sequence ID" value="ELQ34977.1"/>
    <property type="molecule type" value="Genomic_DNA"/>
</dbReference>